<sequence>MISRLKYNILIIFIGITANFVFTFLVLLFKIPFLFMDSIGTILTAVILGPIYGAVVGIITNIMTSITIDYINLHFAIVNVIIGLMAGLIARKYDFTKISVSLISGIIIAIVSGVISAPISIVLANGISTGIVDTYIKALINSGKGLVISTTIGTLSAAIIDKIVSCLLVTIAVKKVYFFRINKEN</sequence>
<dbReference type="Gene3D" id="1.10.1760.20">
    <property type="match status" value="1"/>
</dbReference>
<accession>A0ABX5B5F3</accession>
<feature type="transmembrane region" description="Helical" evidence="1">
    <location>
        <begin position="6"/>
        <end position="29"/>
    </location>
</feature>
<dbReference type="RefSeq" id="WP_104618283.1">
    <property type="nucleotide sequence ID" value="NZ_JJMJ01000077.1"/>
</dbReference>
<gene>
    <name evidence="2" type="ORF">DJ52_05310</name>
</gene>
<feature type="transmembrane region" description="Helical" evidence="1">
    <location>
        <begin position="70"/>
        <end position="90"/>
    </location>
</feature>
<organism evidence="2 3">
    <name type="scientific">Brachyspira murdochii</name>
    <dbReference type="NCBI Taxonomy" id="84378"/>
    <lineage>
        <taxon>Bacteria</taxon>
        <taxon>Pseudomonadati</taxon>
        <taxon>Spirochaetota</taxon>
        <taxon>Spirochaetia</taxon>
        <taxon>Brachyspirales</taxon>
        <taxon>Brachyspiraceae</taxon>
        <taxon>Brachyspira</taxon>
    </lineage>
</organism>
<comment type="caution">
    <text evidence="2">The sequence shown here is derived from an EMBL/GenBank/DDBJ whole genome shotgun (WGS) entry which is preliminary data.</text>
</comment>
<keyword evidence="1" id="KW-0472">Membrane</keyword>
<feature type="transmembrane region" description="Helical" evidence="1">
    <location>
        <begin position="41"/>
        <end position="64"/>
    </location>
</feature>
<dbReference type="Proteomes" id="UP000238924">
    <property type="component" value="Unassembled WGS sequence"/>
</dbReference>
<evidence type="ECO:0000256" key="1">
    <source>
        <dbReference type="SAM" id="Phobius"/>
    </source>
</evidence>
<feature type="transmembrane region" description="Helical" evidence="1">
    <location>
        <begin position="102"/>
        <end position="127"/>
    </location>
</feature>
<keyword evidence="3" id="KW-1185">Reference proteome</keyword>
<proteinExistence type="predicted"/>
<name>A0ABX5B5F3_9SPIR</name>
<protein>
    <recommendedName>
        <fullName evidence="4">Signal transduction histidine kinase, LytS</fullName>
    </recommendedName>
</protein>
<dbReference type="EMBL" id="JJMJ01000077">
    <property type="protein sequence ID" value="PPS22365.1"/>
    <property type="molecule type" value="Genomic_DNA"/>
</dbReference>
<evidence type="ECO:0000313" key="3">
    <source>
        <dbReference type="Proteomes" id="UP000238924"/>
    </source>
</evidence>
<evidence type="ECO:0008006" key="4">
    <source>
        <dbReference type="Google" id="ProtNLM"/>
    </source>
</evidence>
<keyword evidence="1" id="KW-0812">Transmembrane</keyword>
<keyword evidence="1" id="KW-1133">Transmembrane helix</keyword>
<reference evidence="2 3" key="1">
    <citation type="submission" date="2014-04" db="EMBL/GenBank/DDBJ databases">
        <title>Whole genome sequence of 'Brachyspira hampsonii' D13-03603F2.</title>
        <authorList>
            <person name="Patterson A.H."/>
            <person name="Chaban B."/>
            <person name="Fernando C."/>
            <person name="Harding J.C."/>
            <person name="Hill J.E."/>
        </authorList>
    </citation>
    <scope>NUCLEOTIDE SEQUENCE [LARGE SCALE GENOMIC DNA]</scope>
    <source>
        <strain evidence="2 3">D13-03603F2</strain>
    </source>
</reference>
<evidence type="ECO:0000313" key="2">
    <source>
        <dbReference type="EMBL" id="PPS22365.1"/>
    </source>
</evidence>